<dbReference type="PROSITE" id="PS50893">
    <property type="entry name" value="ABC_TRANSPORTER_2"/>
    <property type="match status" value="1"/>
</dbReference>
<feature type="domain" description="ABC transporter" evidence="10">
    <location>
        <begin position="327"/>
        <end position="561"/>
    </location>
</feature>
<dbReference type="eggNOG" id="COG1132">
    <property type="taxonomic scope" value="Bacteria"/>
</dbReference>
<dbReference type="PROSITE" id="PS50929">
    <property type="entry name" value="ABC_TM1F"/>
    <property type="match status" value="1"/>
</dbReference>
<dbReference type="GO" id="GO:0016887">
    <property type="term" value="F:ATP hydrolysis activity"/>
    <property type="evidence" value="ECO:0007669"/>
    <property type="project" value="InterPro"/>
</dbReference>
<keyword evidence="6" id="KW-0067">ATP-binding</keyword>
<dbReference type="InterPro" id="IPR003439">
    <property type="entry name" value="ABC_transporter-like_ATP-bd"/>
</dbReference>
<sequence>MYPFLRKIWQRYCLGLIFLVIADLLQLYIPRLIGNAIDHLATTDNALNRDLILLGVVTAAIALFRYLYREGIMGSARLLEFYLREQLYRHALRLPMDYYDRHGPAQVMALTTNDISAVRVAVGLGSMLLVDAVIMGVVAFMVMGSHIHWGLTVLAVLPLPVILMIATWMGDTVHRRFRAVQEQFAALTEFSQEILSGLQVIKGFAAEQRAAAKFKTESEKVLAINLAMAKLQAAYIPLTHLAPLASYAVALYVGGLLLIEGTITVGEFTAFIGYLGLIIWPVMGLGYLINIIQRGTASLIRLVNILTERTDECYAEAAVPDLRNSAIEIVNLSFRYRLSEKPALQNFSLIVPPGKMVGIVGPTGAGKSTLLKLLLRLYEPPVGTIYIGGREIHELNCSGLRQAFGYVPQENILFARSVGDNIGFDKAYPRTEIEDAARKAVVKEAIDKKIFGFETLLAERGRVLSGGQQQRISIARALIKKPPVLLLDDIFSALDYQTQAELLANLREIIQGCTTILVSQRVKVVKDADLIVVIDKGCIVEQGTHQELVARNGLYRRLYEQQTDFGDIE</sequence>
<evidence type="ECO:0000313" key="12">
    <source>
        <dbReference type="EMBL" id="EAX46727.1"/>
    </source>
</evidence>
<dbReference type="InterPro" id="IPR027417">
    <property type="entry name" value="P-loop_NTPase"/>
</dbReference>
<evidence type="ECO:0000256" key="6">
    <source>
        <dbReference type="ARBA" id="ARBA00022840"/>
    </source>
</evidence>
<dbReference type="InterPro" id="IPR003593">
    <property type="entry name" value="AAA+_ATPase"/>
</dbReference>
<dbReference type="SUPFAM" id="SSF90123">
    <property type="entry name" value="ABC transporter transmembrane region"/>
    <property type="match status" value="1"/>
</dbReference>
<dbReference type="Proteomes" id="UP000005139">
    <property type="component" value="Unassembled WGS sequence"/>
</dbReference>
<evidence type="ECO:0000259" key="11">
    <source>
        <dbReference type="PROSITE" id="PS50929"/>
    </source>
</evidence>
<feature type="transmembrane region" description="Helical" evidence="9">
    <location>
        <begin position="238"/>
        <end position="259"/>
    </location>
</feature>
<keyword evidence="13" id="KW-1185">Reference proteome</keyword>
<comment type="caution">
    <text evidence="12">The sequence shown here is derived from an EMBL/GenBank/DDBJ whole genome shotgun (WGS) entry which is preliminary data.</text>
</comment>
<keyword evidence="8 9" id="KW-0472">Membrane</keyword>
<dbReference type="Gene3D" id="3.40.50.300">
    <property type="entry name" value="P-loop containing nucleotide triphosphate hydrolases"/>
    <property type="match status" value="1"/>
</dbReference>
<reference evidence="12 13" key="1">
    <citation type="submission" date="2007-01" db="EMBL/GenBank/DDBJ databases">
        <title>Annotation of the draft genome assembly of Thermosinus carboxydivorans Nor1.</title>
        <authorList>
            <consortium name="US DOE Joint Genome Institute (JGI-ORNL)"/>
            <person name="Larimer F."/>
            <person name="Land M."/>
            <person name="Hauser L."/>
        </authorList>
    </citation>
    <scope>NUCLEOTIDE SEQUENCE [LARGE SCALE GENOMIC DNA]</scope>
    <source>
        <strain evidence="12 13">Nor1</strain>
    </source>
</reference>
<dbReference type="EMBL" id="AAWL01000023">
    <property type="protein sequence ID" value="EAX46727.1"/>
    <property type="molecule type" value="Genomic_DNA"/>
</dbReference>
<reference evidence="12 13" key="2">
    <citation type="submission" date="2007-01" db="EMBL/GenBank/DDBJ databases">
        <title>Sequencing of the draft genome and assembly of Thermosinus carboxydivorans Nor1.</title>
        <authorList>
            <consortium name="US DOE Joint Genome Institute (JGI-PGF)"/>
            <person name="Copeland A."/>
            <person name="Lucas S."/>
            <person name="Lapidus A."/>
            <person name="Barry K."/>
            <person name="Glavina del Rio T."/>
            <person name="Dalin E."/>
            <person name="Tice H."/>
            <person name="Bruce D."/>
            <person name="Pitluck S."/>
            <person name="Richardson P."/>
        </authorList>
    </citation>
    <scope>NUCLEOTIDE SEQUENCE [LARGE SCALE GENOMIC DNA]</scope>
    <source>
        <strain evidence="12 13">Nor1</strain>
    </source>
</reference>
<dbReference type="InterPro" id="IPR036640">
    <property type="entry name" value="ABC1_TM_sf"/>
</dbReference>
<dbReference type="PANTHER" id="PTHR43394">
    <property type="entry name" value="ATP-DEPENDENT PERMEASE MDL1, MITOCHONDRIAL"/>
    <property type="match status" value="1"/>
</dbReference>
<dbReference type="SUPFAM" id="SSF52540">
    <property type="entry name" value="P-loop containing nucleoside triphosphate hydrolases"/>
    <property type="match status" value="1"/>
</dbReference>
<dbReference type="Pfam" id="PF00005">
    <property type="entry name" value="ABC_tran"/>
    <property type="match status" value="1"/>
</dbReference>
<keyword evidence="2" id="KW-0813">Transport</keyword>
<feature type="domain" description="ABC transmembrane type-1" evidence="11">
    <location>
        <begin position="14"/>
        <end position="294"/>
    </location>
</feature>
<dbReference type="InterPro" id="IPR017871">
    <property type="entry name" value="ABC_transporter-like_CS"/>
</dbReference>
<dbReference type="FunFam" id="3.40.50.300:FF:000221">
    <property type="entry name" value="Multidrug ABC transporter ATP-binding protein"/>
    <property type="match status" value="1"/>
</dbReference>
<feature type="transmembrane region" description="Helical" evidence="9">
    <location>
        <begin position="149"/>
        <end position="169"/>
    </location>
</feature>
<protein>
    <submittedName>
        <fullName evidence="12">ABC transporter related</fullName>
    </submittedName>
</protein>
<keyword evidence="5" id="KW-0547">Nucleotide-binding</keyword>
<dbReference type="GO" id="GO:0005524">
    <property type="term" value="F:ATP binding"/>
    <property type="evidence" value="ECO:0007669"/>
    <property type="project" value="UniProtKB-KW"/>
</dbReference>
<evidence type="ECO:0000256" key="1">
    <source>
        <dbReference type="ARBA" id="ARBA00004651"/>
    </source>
</evidence>
<dbReference type="InterPro" id="IPR011527">
    <property type="entry name" value="ABC1_TM_dom"/>
</dbReference>
<gene>
    <name evidence="12" type="ORF">TcarDRAFT_0293</name>
</gene>
<evidence type="ECO:0000313" key="13">
    <source>
        <dbReference type="Proteomes" id="UP000005139"/>
    </source>
</evidence>
<evidence type="ECO:0000256" key="9">
    <source>
        <dbReference type="SAM" id="Phobius"/>
    </source>
</evidence>
<dbReference type="Gene3D" id="1.20.1560.10">
    <property type="entry name" value="ABC transporter type 1, transmembrane domain"/>
    <property type="match status" value="1"/>
</dbReference>
<evidence type="ECO:0000256" key="8">
    <source>
        <dbReference type="ARBA" id="ARBA00023136"/>
    </source>
</evidence>
<evidence type="ECO:0000256" key="7">
    <source>
        <dbReference type="ARBA" id="ARBA00022989"/>
    </source>
</evidence>
<evidence type="ECO:0000256" key="2">
    <source>
        <dbReference type="ARBA" id="ARBA00022448"/>
    </source>
</evidence>
<keyword evidence="3" id="KW-1003">Cell membrane</keyword>
<dbReference type="InterPro" id="IPR039421">
    <property type="entry name" value="Type_1_exporter"/>
</dbReference>
<dbReference type="GO" id="GO:0005886">
    <property type="term" value="C:plasma membrane"/>
    <property type="evidence" value="ECO:0007669"/>
    <property type="project" value="UniProtKB-SubCell"/>
</dbReference>
<organism evidence="12 13">
    <name type="scientific">Thermosinus carboxydivorans Nor1</name>
    <dbReference type="NCBI Taxonomy" id="401526"/>
    <lineage>
        <taxon>Bacteria</taxon>
        <taxon>Bacillati</taxon>
        <taxon>Bacillota</taxon>
        <taxon>Negativicutes</taxon>
        <taxon>Selenomonadales</taxon>
        <taxon>Sporomusaceae</taxon>
        <taxon>Thermosinus</taxon>
    </lineage>
</organism>
<accession>A1HTB4</accession>
<dbReference type="SMART" id="SM00382">
    <property type="entry name" value="AAA"/>
    <property type="match status" value="1"/>
</dbReference>
<proteinExistence type="predicted"/>
<dbReference type="PROSITE" id="PS00211">
    <property type="entry name" value="ABC_TRANSPORTER_1"/>
    <property type="match status" value="1"/>
</dbReference>
<keyword evidence="4 9" id="KW-0812">Transmembrane</keyword>
<feature type="transmembrane region" description="Helical" evidence="9">
    <location>
        <begin position="51"/>
        <end position="68"/>
    </location>
</feature>
<name>A1HTB4_9FIRM</name>
<evidence type="ECO:0000259" key="10">
    <source>
        <dbReference type="PROSITE" id="PS50893"/>
    </source>
</evidence>
<comment type="subcellular location">
    <subcellularLocation>
        <location evidence="1">Cell membrane</location>
        <topology evidence="1">Multi-pass membrane protein</topology>
    </subcellularLocation>
</comment>
<evidence type="ECO:0000256" key="5">
    <source>
        <dbReference type="ARBA" id="ARBA00022741"/>
    </source>
</evidence>
<evidence type="ECO:0000256" key="4">
    <source>
        <dbReference type="ARBA" id="ARBA00022692"/>
    </source>
</evidence>
<dbReference type="PANTHER" id="PTHR43394:SF1">
    <property type="entry name" value="ATP-BINDING CASSETTE SUB-FAMILY B MEMBER 10, MITOCHONDRIAL"/>
    <property type="match status" value="1"/>
</dbReference>
<feature type="transmembrane region" description="Helical" evidence="9">
    <location>
        <begin position="12"/>
        <end position="31"/>
    </location>
</feature>
<dbReference type="GO" id="GO:0015421">
    <property type="term" value="F:ABC-type oligopeptide transporter activity"/>
    <property type="evidence" value="ECO:0007669"/>
    <property type="project" value="TreeGrafter"/>
</dbReference>
<evidence type="ECO:0000256" key="3">
    <source>
        <dbReference type="ARBA" id="ARBA00022475"/>
    </source>
</evidence>
<feature type="transmembrane region" description="Helical" evidence="9">
    <location>
        <begin position="271"/>
        <end position="292"/>
    </location>
</feature>
<dbReference type="Pfam" id="PF00664">
    <property type="entry name" value="ABC_membrane"/>
    <property type="match status" value="1"/>
</dbReference>
<dbReference type="CDD" id="cd18541">
    <property type="entry name" value="ABC_6TM_TmrB_like"/>
    <property type="match status" value="1"/>
</dbReference>
<keyword evidence="7 9" id="KW-1133">Transmembrane helix</keyword>
<dbReference type="AlphaFoldDB" id="A1HTB4"/>
<feature type="transmembrane region" description="Helical" evidence="9">
    <location>
        <begin position="120"/>
        <end position="143"/>
    </location>
</feature>